<gene>
    <name evidence="2" type="ORF">NP493_42g03008</name>
</gene>
<comment type="caution">
    <text evidence="2">The sequence shown here is derived from an EMBL/GenBank/DDBJ whole genome shotgun (WGS) entry which is preliminary data.</text>
</comment>
<dbReference type="PANTHER" id="PTHR15054">
    <property type="entry name" value="HISTIDINE-RICH CALCIUM-BINDING PROTEIN-RELATED"/>
    <property type="match status" value="1"/>
</dbReference>
<evidence type="ECO:0000256" key="1">
    <source>
        <dbReference type="SAM" id="SignalP"/>
    </source>
</evidence>
<dbReference type="GO" id="GO:0005509">
    <property type="term" value="F:calcium ion binding"/>
    <property type="evidence" value="ECO:0007669"/>
    <property type="project" value="InterPro"/>
</dbReference>
<dbReference type="PANTHER" id="PTHR15054:SF3">
    <property type="entry name" value="SARCOPLASMIC RETICULUM HISTIDINE-RICH CALCIUM-BINDING PROTEIN"/>
    <property type="match status" value="1"/>
</dbReference>
<evidence type="ECO:0000313" key="2">
    <source>
        <dbReference type="EMBL" id="KAK2191918.1"/>
    </source>
</evidence>
<accession>A0AAD9UJK2</accession>
<dbReference type="EMBL" id="JAODUO010000042">
    <property type="protein sequence ID" value="KAK2191918.1"/>
    <property type="molecule type" value="Genomic_DNA"/>
</dbReference>
<sequence>MAITAKLSLIALFVVCTIVVAKPDGATEDVEVDEKAVDYAKGSLCGYCRYCKFCELCDKDCPCERTRNKPNCHMCKYCKYCFACKVCDKVCQPGGIIDRVTSKIVNSLTSVEAPPKDQIEKDLESVKNWVDAKEEL</sequence>
<evidence type="ECO:0000313" key="3">
    <source>
        <dbReference type="Proteomes" id="UP001209878"/>
    </source>
</evidence>
<dbReference type="InterPro" id="IPR015666">
    <property type="entry name" value="HRC"/>
</dbReference>
<protein>
    <recommendedName>
        <fullName evidence="4">Sarcoplasmic reticulum histidine-rich calcium-binding protein-like</fullName>
    </recommendedName>
</protein>
<name>A0AAD9UJK2_RIDPI</name>
<reference evidence="2" key="1">
    <citation type="journal article" date="2023" name="Mol. Biol. Evol.">
        <title>Third-Generation Sequencing Reveals the Adaptive Role of the Epigenome in Three Deep-Sea Polychaetes.</title>
        <authorList>
            <person name="Perez M."/>
            <person name="Aroh O."/>
            <person name="Sun Y."/>
            <person name="Lan Y."/>
            <person name="Juniper S.K."/>
            <person name="Young C.R."/>
            <person name="Angers B."/>
            <person name="Qian P.Y."/>
        </authorList>
    </citation>
    <scope>NUCLEOTIDE SEQUENCE</scope>
    <source>
        <strain evidence="2">R07B-5</strain>
    </source>
</reference>
<keyword evidence="1" id="KW-0732">Signal</keyword>
<keyword evidence="3" id="KW-1185">Reference proteome</keyword>
<organism evidence="2 3">
    <name type="scientific">Ridgeia piscesae</name>
    <name type="common">Tubeworm</name>
    <dbReference type="NCBI Taxonomy" id="27915"/>
    <lineage>
        <taxon>Eukaryota</taxon>
        <taxon>Metazoa</taxon>
        <taxon>Spiralia</taxon>
        <taxon>Lophotrochozoa</taxon>
        <taxon>Annelida</taxon>
        <taxon>Polychaeta</taxon>
        <taxon>Sedentaria</taxon>
        <taxon>Canalipalpata</taxon>
        <taxon>Sabellida</taxon>
        <taxon>Siboglinidae</taxon>
        <taxon>Ridgeia</taxon>
    </lineage>
</organism>
<proteinExistence type="predicted"/>
<dbReference type="Proteomes" id="UP001209878">
    <property type="component" value="Unassembled WGS sequence"/>
</dbReference>
<feature type="chain" id="PRO_5042064921" description="Sarcoplasmic reticulum histidine-rich calcium-binding protein-like" evidence="1">
    <location>
        <begin position="22"/>
        <end position="136"/>
    </location>
</feature>
<dbReference type="AlphaFoldDB" id="A0AAD9UJK2"/>
<evidence type="ECO:0008006" key="4">
    <source>
        <dbReference type="Google" id="ProtNLM"/>
    </source>
</evidence>
<feature type="signal peptide" evidence="1">
    <location>
        <begin position="1"/>
        <end position="21"/>
    </location>
</feature>